<reference evidence="4 5" key="1">
    <citation type="submission" date="2019-03" db="EMBL/GenBank/DDBJ databases">
        <title>Single cell metagenomics reveals metabolic interactions within the superorganism composed of flagellate Streblomastix strix and complex community of Bacteroidetes bacteria on its surface.</title>
        <authorList>
            <person name="Treitli S.C."/>
            <person name="Kolisko M."/>
            <person name="Husnik F."/>
            <person name="Keeling P."/>
            <person name="Hampl V."/>
        </authorList>
    </citation>
    <scope>NUCLEOTIDE SEQUENCE [LARGE SCALE GENOMIC DNA]</scope>
    <source>
        <strain evidence="4">ST1C</strain>
    </source>
</reference>
<dbReference type="GO" id="GO:0005634">
    <property type="term" value="C:nucleus"/>
    <property type="evidence" value="ECO:0007669"/>
    <property type="project" value="TreeGrafter"/>
</dbReference>
<dbReference type="GO" id="GO:0030687">
    <property type="term" value="C:preribosome, large subunit precursor"/>
    <property type="evidence" value="ECO:0007669"/>
    <property type="project" value="TreeGrafter"/>
</dbReference>
<evidence type="ECO:0000256" key="3">
    <source>
        <dbReference type="SAM" id="MobiDB-lite"/>
    </source>
</evidence>
<comment type="caution">
    <text evidence="4">The sequence shown here is derived from an EMBL/GenBank/DDBJ whole genome shotgun (WGS) entry which is preliminary data.</text>
</comment>
<organism evidence="4 5">
    <name type="scientific">Streblomastix strix</name>
    <dbReference type="NCBI Taxonomy" id="222440"/>
    <lineage>
        <taxon>Eukaryota</taxon>
        <taxon>Metamonada</taxon>
        <taxon>Preaxostyla</taxon>
        <taxon>Oxymonadida</taxon>
        <taxon>Streblomastigidae</taxon>
        <taxon>Streblomastix</taxon>
    </lineage>
</organism>
<keyword evidence="2" id="KW-0067">ATP-binding</keyword>
<feature type="region of interest" description="Disordered" evidence="3">
    <location>
        <begin position="33"/>
        <end position="60"/>
    </location>
</feature>
<dbReference type="OrthoDB" id="6151809at2759"/>
<proteinExistence type="predicted"/>
<dbReference type="EMBL" id="SNRW01012504">
    <property type="protein sequence ID" value="KAA6373739.1"/>
    <property type="molecule type" value="Genomic_DNA"/>
</dbReference>
<dbReference type="GO" id="GO:0005524">
    <property type="term" value="F:ATP binding"/>
    <property type="evidence" value="ECO:0007669"/>
    <property type="project" value="UniProtKB-KW"/>
</dbReference>
<evidence type="ECO:0000313" key="4">
    <source>
        <dbReference type="EMBL" id="KAA6373739.1"/>
    </source>
</evidence>
<name>A0A5J4UTL3_9EUKA</name>
<dbReference type="PANTHER" id="PTHR48103:SF2">
    <property type="entry name" value="MIDASIN"/>
    <property type="match status" value="1"/>
</dbReference>
<accession>A0A5J4UTL3</accession>
<feature type="region of interest" description="Disordered" evidence="3">
    <location>
        <begin position="103"/>
        <end position="127"/>
    </location>
</feature>
<dbReference type="PANTHER" id="PTHR48103">
    <property type="entry name" value="MIDASIN-RELATED"/>
    <property type="match status" value="1"/>
</dbReference>
<gene>
    <name evidence="4" type="ORF">EZS28_030734</name>
</gene>
<dbReference type="GO" id="GO:0000027">
    <property type="term" value="P:ribosomal large subunit assembly"/>
    <property type="evidence" value="ECO:0007669"/>
    <property type="project" value="TreeGrafter"/>
</dbReference>
<evidence type="ECO:0000256" key="1">
    <source>
        <dbReference type="ARBA" id="ARBA00022741"/>
    </source>
</evidence>
<dbReference type="Proteomes" id="UP000324800">
    <property type="component" value="Unassembled WGS sequence"/>
</dbReference>
<evidence type="ECO:0000256" key="2">
    <source>
        <dbReference type="ARBA" id="ARBA00022840"/>
    </source>
</evidence>
<sequence length="127" mass="14828">MIQGVNQTSPTVLDRINPLLEIDTNGILEITEQGQVEEEEEAVDEDEYDVREGKQQQQINDNSIHAHIRKVKSHPLFRLFFVMDEKEGEISRAMRNRGIEIAVIDQEEEEDENDDDKIEIEEEKEYS</sequence>
<keyword evidence="1" id="KW-0547">Nucleotide-binding</keyword>
<feature type="compositionally biased region" description="Acidic residues" evidence="3">
    <location>
        <begin position="35"/>
        <end position="49"/>
    </location>
</feature>
<evidence type="ECO:0000313" key="5">
    <source>
        <dbReference type="Proteomes" id="UP000324800"/>
    </source>
</evidence>
<feature type="compositionally biased region" description="Acidic residues" evidence="3">
    <location>
        <begin position="105"/>
        <end position="127"/>
    </location>
</feature>
<protein>
    <submittedName>
        <fullName evidence="4">Uncharacterized protein</fullName>
    </submittedName>
</protein>
<dbReference type="AlphaFoldDB" id="A0A5J4UTL3"/>
<dbReference type="GO" id="GO:0000055">
    <property type="term" value="P:ribosomal large subunit export from nucleus"/>
    <property type="evidence" value="ECO:0007669"/>
    <property type="project" value="TreeGrafter"/>
</dbReference>